<dbReference type="EMBL" id="JARKIE010000013">
    <property type="protein sequence ID" value="KAJ7702987.1"/>
    <property type="molecule type" value="Genomic_DNA"/>
</dbReference>
<evidence type="ECO:0000313" key="2">
    <source>
        <dbReference type="Proteomes" id="UP001221757"/>
    </source>
</evidence>
<reference evidence="1" key="1">
    <citation type="submission" date="2023-03" db="EMBL/GenBank/DDBJ databases">
        <title>Massive genome expansion in bonnet fungi (Mycena s.s.) driven by repeated elements and novel gene families across ecological guilds.</title>
        <authorList>
            <consortium name="Lawrence Berkeley National Laboratory"/>
            <person name="Harder C.B."/>
            <person name="Miyauchi S."/>
            <person name="Viragh M."/>
            <person name="Kuo A."/>
            <person name="Thoen E."/>
            <person name="Andreopoulos B."/>
            <person name="Lu D."/>
            <person name="Skrede I."/>
            <person name="Drula E."/>
            <person name="Henrissat B."/>
            <person name="Morin E."/>
            <person name="Kohler A."/>
            <person name="Barry K."/>
            <person name="LaButti K."/>
            <person name="Morin E."/>
            <person name="Salamov A."/>
            <person name="Lipzen A."/>
            <person name="Mereny Z."/>
            <person name="Hegedus B."/>
            <person name="Baldrian P."/>
            <person name="Stursova M."/>
            <person name="Weitz H."/>
            <person name="Taylor A."/>
            <person name="Grigoriev I.V."/>
            <person name="Nagy L.G."/>
            <person name="Martin F."/>
            <person name="Kauserud H."/>
        </authorList>
    </citation>
    <scope>NUCLEOTIDE SEQUENCE</scope>
    <source>
        <strain evidence="1">CBHHK067</strain>
    </source>
</reference>
<name>A0AAD7E075_MYCRO</name>
<gene>
    <name evidence="1" type="ORF">B0H17DRAFT_1041097</name>
</gene>
<comment type="caution">
    <text evidence="1">The sequence shown here is derived from an EMBL/GenBank/DDBJ whole genome shotgun (WGS) entry which is preliminary data.</text>
</comment>
<dbReference type="Proteomes" id="UP001221757">
    <property type="component" value="Unassembled WGS sequence"/>
</dbReference>
<dbReference type="Gene3D" id="2.60.120.260">
    <property type="entry name" value="Galactose-binding domain-like"/>
    <property type="match status" value="1"/>
</dbReference>
<evidence type="ECO:0000313" key="1">
    <source>
        <dbReference type="EMBL" id="KAJ7702987.1"/>
    </source>
</evidence>
<proteinExistence type="predicted"/>
<organism evidence="1 2">
    <name type="scientific">Mycena rosella</name>
    <name type="common">Pink bonnet</name>
    <name type="synonym">Agaricus rosellus</name>
    <dbReference type="NCBI Taxonomy" id="1033263"/>
    <lineage>
        <taxon>Eukaryota</taxon>
        <taxon>Fungi</taxon>
        <taxon>Dikarya</taxon>
        <taxon>Basidiomycota</taxon>
        <taxon>Agaricomycotina</taxon>
        <taxon>Agaricomycetes</taxon>
        <taxon>Agaricomycetidae</taxon>
        <taxon>Agaricales</taxon>
        <taxon>Marasmiineae</taxon>
        <taxon>Mycenaceae</taxon>
        <taxon>Mycena</taxon>
    </lineage>
</organism>
<dbReference type="AlphaFoldDB" id="A0AAD7E075"/>
<dbReference type="SUPFAM" id="SSF49785">
    <property type="entry name" value="Galactose-binding domain-like"/>
    <property type="match status" value="1"/>
</dbReference>
<accession>A0AAD7E075</accession>
<keyword evidence="2" id="KW-1185">Reference proteome</keyword>
<protein>
    <submittedName>
        <fullName evidence="1">Galactose-binding domain-like protein</fullName>
    </submittedName>
</protein>
<dbReference type="InterPro" id="IPR008979">
    <property type="entry name" value="Galactose-bd-like_sf"/>
</dbReference>
<sequence>MSKLLSSPDTPIKVSSSLDKSVGKKNLVDDNPETCWTSQQGIPQFVQLGFSELVLPESVSLTFQGGFVGTRCAVKVPAPDSDSGNSWKTVTYIFPEDINGRQEFSLKSESSAVVIAGGIDRLRLEFEESSDFFGRITLYDLKLHGTTLH</sequence>